<comment type="caution">
    <text evidence="1">The sequence shown here is derived from an EMBL/GenBank/DDBJ whole genome shotgun (WGS) entry which is preliminary data.</text>
</comment>
<keyword evidence="2" id="KW-1185">Reference proteome</keyword>
<dbReference type="InterPro" id="IPR016084">
    <property type="entry name" value="Haem_Oase-like_multi-hlx"/>
</dbReference>
<accession>A0A367QWD4</accession>
<dbReference type="EMBL" id="LXQD01000301">
    <property type="protein sequence ID" value="RCJ27960.1"/>
    <property type="molecule type" value="Genomic_DNA"/>
</dbReference>
<proteinExistence type="predicted"/>
<dbReference type="SUPFAM" id="SSF48613">
    <property type="entry name" value="Heme oxygenase-like"/>
    <property type="match status" value="1"/>
</dbReference>
<sequence length="275" mass="31284">MNTDFSVVDTANNAWMHQPNPVQNNDLFSQKAIYATSLIKIQKFLDRAIVYAWYTVKSERRPPTLTPIRWVWRLAGAYHSSRYTSPLMEKASHRFAALGHWNLAQWAAQKAREETDHDLLALLDIQSMGYDAEAVVQALAPSTIEDYVNYFTKIVEMTNPIDCIGLCYASERLGTFVGEEYIRKVEALLPPGTKATRWLRVHSNIGSEVKHVQDIVEIVAQLTPQECNLVARACYETALLRFMPPKEEYISDDELQDILKPLKISTCLQAKSAFS</sequence>
<dbReference type="AlphaFoldDB" id="A0A367QWD4"/>
<organism evidence="1 2">
    <name type="scientific">Nostoc minutum NIES-26</name>
    <dbReference type="NCBI Taxonomy" id="1844469"/>
    <lineage>
        <taxon>Bacteria</taxon>
        <taxon>Bacillati</taxon>
        <taxon>Cyanobacteriota</taxon>
        <taxon>Cyanophyceae</taxon>
        <taxon>Nostocales</taxon>
        <taxon>Nostocaceae</taxon>
        <taxon>Nostoc</taxon>
    </lineage>
</organism>
<gene>
    <name evidence="1" type="ORF">A6770_24735</name>
</gene>
<evidence type="ECO:0000313" key="1">
    <source>
        <dbReference type="EMBL" id="RCJ27960.1"/>
    </source>
</evidence>
<name>A0A367QWD4_9NOSO</name>
<protein>
    <submittedName>
        <fullName evidence="1">Uncharacterized protein</fullName>
    </submittedName>
</protein>
<dbReference type="Proteomes" id="UP000252107">
    <property type="component" value="Unassembled WGS sequence"/>
</dbReference>
<dbReference type="Gene3D" id="1.20.910.10">
    <property type="entry name" value="Heme oxygenase-like"/>
    <property type="match status" value="1"/>
</dbReference>
<reference evidence="1" key="1">
    <citation type="submission" date="2016-04" db="EMBL/GenBank/DDBJ databases">
        <authorList>
            <person name="Tabuchi Yagui T.R."/>
        </authorList>
    </citation>
    <scope>NUCLEOTIDE SEQUENCE [LARGE SCALE GENOMIC DNA]</scope>
    <source>
        <strain evidence="1">NIES-26</strain>
    </source>
</reference>
<evidence type="ECO:0000313" key="2">
    <source>
        <dbReference type="Proteomes" id="UP000252107"/>
    </source>
</evidence>